<organism evidence="2 3">
    <name type="scientific">Araneus ventricosus</name>
    <name type="common">Orbweaver spider</name>
    <name type="synonym">Epeira ventricosa</name>
    <dbReference type="NCBI Taxonomy" id="182803"/>
    <lineage>
        <taxon>Eukaryota</taxon>
        <taxon>Metazoa</taxon>
        <taxon>Ecdysozoa</taxon>
        <taxon>Arthropoda</taxon>
        <taxon>Chelicerata</taxon>
        <taxon>Arachnida</taxon>
        <taxon>Araneae</taxon>
        <taxon>Araneomorphae</taxon>
        <taxon>Entelegynae</taxon>
        <taxon>Araneoidea</taxon>
        <taxon>Araneidae</taxon>
        <taxon>Araneus</taxon>
    </lineage>
</organism>
<feature type="region of interest" description="Disordered" evidence="1">
    <location>
        <begin position="101"/>
        <end position="121"/>
    </location>
</feature>
<gene>
    <name evidence="2" type="ORF">AVEN_233088_1</name>
</gene>
<evidence type="ECO:0000313" key="3">
    <source>
        <dbReference type="Proteomes" id="UP000499080"/>
    </source>
</evidence>
<protein>
    <submittedName>
        <fullName evidence="2">Uncharacterized protein</fullName>
    </submittedName>
</protein>
<dbReference type="AlphaFoldDB" id="A0A4Y2IHP2"/>
<sequence length="121" mass="13465">MELVFRRPDLRSQRPKSILLPPRKSSPCSSLSSSEDLFQKSPRSLPSHFLLTPSSSSWWNGPEKSLQQITIHSVGGVHLSEPLLAPYLFFGPVLSSQAVSQTRDNLPFSSRPLKSRPQAPD</sequence>
<dbReference type="EMBL" id="BGPR01002625">
    <property type="protein sequence ID" value="GBM76486.1"/>
    <property type="molecule type" value="Genomic_DNA"/>
</dbReference>
<dbReference type="Proteomes" id="UP000499080">
    <property type="component" value="Unassembled WGS sequence"/>
</dbReference>
<reference evidence="2 3" key="1">
    <citation type="journal article" date="2019" name="Sci. Rep.">
        <title>Orb-weaving spider Araneus ventricosus genome elucidates the spidroin gene catalogue.</title>
        <authorList>
            <person name="Kono N."/>
            <person name="Nakamura H."/>
            <person name="Ohtoshi R."/>
            <person name="Moran D.A.P."/>
            <person name="Shinohara A."/>
            <person name="Yoshida Y."/>
            <person name="Fujiwara M."/>
            <person name="Mori M."/>
            <person name="Tomita M."/>
            <person name="Arakawa K."/>
        </authorList>
    </citation>
    <scope>NUCLEOTIDE SEQUENCE [LARGE SCALE GENOMIC DNA]</scope>
</reference>
<evidence type="ECO:0000313" key="2">
    <source>
        <dbReference type="EMBL" id="GBM76486.1"/>
    </source>
</evidence>
<accession>A0A4Y2IHP2</accession>
<proteinExistence type="predicted"/>
<keyword evidence="3" id="KW-1185">Reference proteome</keyword>
<name>A0A4Y2IHP2_ARAVE</name>
<comment type="caution">
    <text evidence="2">The sequence shown here is derived from an EMBL/GenBank/DDBJ whole genome shotgun (WGS) entry which is preliminary data.</text>
</comment>
<evidence type="ECO:0000256" key="1">
    <source>
        <dbReference type="SAM" id="MobiDB-lite"/>
    </source>
</evidence>
<feature type="region of interest" description="Disordered" evidence="1">
    <location>
        <begin position="15"/>
        <end position="41"/>
    </location>
</feature>
<feature type="compositionally biased region" description="Low complexity" evidence="1">
    <location>
        <begin position="19"/>
        <end position="34"/>
    </location>
</feature>